<evidence type="ECO:0000259" key="2">
    <source>
        <dbReference type="Pfam" id="PF12017"/>
    </source>
</evidence>
<dbReference type="PANTHER" id="PTHR47577">
    <property type="entry name" value="THAP DOMAIN-CONTAINING PROTEIN 6"/>
    <property type="match status" value="1"/>
</dbReference>
<keyword evidence="5" id="KW-1185">Reference proteome</keyword>
<dbReference type="InterPro" id="IPR048365">
    <property type="entry name" value="TNP-like_RNaseH_N"/>
</dbReference>
<feature type="domain" description="Transposable element P transposase-like RNase H" evidence="3">
    <location>
        <begin position="153"/>
        <end position="229"/>
    </location>
</feature>
<reference evidence="4 5" key="1">
    <citation type="submission" date="2019-01" db="EMBL/GenBank/DDBJ databases">
        <title>Genome Assembly of Collichthys lucidus.</title>
        <authorList>
            <person name="Cai M."/>
            <person name="Xiao S."/>
        </authorList>
    </citation>
    <scope>NUCLEOTIDE SEQUENCE [LARGE SCALE GENOMIC DNA]</scope>
    <source>
        <strain evidence="4">JT15FE1705JMU</strain>
        <tissue evidence="4">Muscle</tissue>
    </source>
</reference>
<proteinExistence type="predicted"/>
<dbReference type="AlphaFoldDB" id="A0A4U5U9J0"/>
<dbReference type="EMBL" id="CM014082">
    <property type="protein sequence ID" value="TKS70558.1"/>
    <property type="molecule type" value="Genomic_DNA"/>
</dbReference>
<feature type="domain" description="THAP9-like helix-turn-helix" evidence="2">
    <location>
        <begin position="75"/>
        <end position="147"/>
    </location>
</feature>
<evidence type="ECO:0000313" key="5">
    <source>
        <dbReference type="Proteomes" id="UP000298787"/>
    </source>
</evidence>
<dbReference type="Pfam" id="PF12017">
    <property type="entry name" value="Tnp_P_element"/>
    <property type="match status" value="1"/>
</dbReference>
<feature type="region of interest" description="Disordered" evidence="1">
    <location>
        <begin position="1"/>
        <end position="35"/>
    </location>
</feature>
<evidence type="ECO:0000259" key="3">
    <source>
        <dbReference type="Pfam" id="PF21787"/>
    </source>
</evidence>
<gene>
    <name evidence="4" type="ORF">D9C73_005994</name>
</gene>
<evidence type="ECO:0000313" key="4">
    <source>
        <dbReference type="EMBL" id="TKS70558.1"/>
    </source>
</evidence>
<sequence length="263" mass="30207">MDLIPDGSAEERSRLKEQRKQQATEHSYALPGSPEALKAKLEAASARVRKLEREKSNALRREKRAKNNMQALLEELKEKNLINEELKDKLECYSDLPVHLLSKQGVEYTKAQRDFALTLHLHGPKAYHYLRDTLHIHLPHPSSLQRWLALDARPGLNKMMLDMLERRRQEDEDKYGCVTLMLDAMSIKKHVQHDPQTQTMLGYVDMGDRLNETDLATEALVFMVVSLAAQTLNNSVAVALRTLQDLDYAEFRDSEATSEFIKK</sequence>
<dbReference type="Pfam" id="PF21787">
    <property type="entry name" value="TNP-like_RNaseH_N"/>
    <property type="match status" value="1"/>
</dbReference>
<feature type="compositionally biased region" description="Basic and acidic residues" evidence="1">
    <location>
        <begin position="9"/>
        <end position="23"/>
    </location>
</feature>
<evidence type="ECO:0000256" key="1">
    <source>
        <dbReference type="SAM" id="MobiDB-lite"/>
    </source>
</evidence>
<organism evidence="4 5">
    <name type="scientific">Collichthys lucidus</name>
    <name type="common">Big head croaker</name>
    <name type="synonym">Sciaena lucida</name>
    <dbReference type="NCBI Taxonomy" id="240159"/>
    <lineage>
        <taxon>Eukaryota</taxon>
        <taxon>Metazoa</taxon>
        <taxon>Chordata</taxon>
        <taxon>Craniata</taxon>
        <taxon>Vertebrata</taxon>
        <taxon>Euteleostomi</taxon>
        <taxon>Actinopterygii</taxon>
        <taxon>Neopterygii</taxon>
        <taxon>Teleostei</taxon>
        <taxon>Neoteleostei</taxon>
        <taxon>Acanthomorphata</taxon>
        <taxon>Eupercaria</taxon>
        <taxon>Sciaenidae</taxon>
        <taxon>Collichthys</taxon>
    </lineage>
</organism>
<name>A0A4U5U9J0_COLLU</name>
<dbReference type="STRING" id="240159.A0A4U5U9J0"/>
<dbReference type="PANTHER" id="PTHR47577:SF1">
    <property type="entry name" value="THAP DOMAIN-CONTAINING PROTEIN 6"/>
    <property type="match status" value="1"/>
</dbReference>
<accession>A0A4U5U9J0</accession>
<dbReference type="InterPro" id="IPR021896">
    <property type="entry name" value="THAP9-like_HTH"/>
</dbReference>
<dbReference type="Proteomes" id="UP000298787">
    <property type="component" value="Chromosome 5"/>
</dbReference>
<protein>
    <submittedName>
        <fullName evidence="4">DNA transposase THAP9</fullName>
    </submittedName>
</protein>